<organism evidence="1">
    <name type="scientific">hydrothermal vent metagenome</name>
    <dbReference type="NCBI Taxonomy" id="652676"/>
    <lineage>
        <taxon>unclassified sequences</taxon>
        <taxon>metagenomes</taxon>
        <taxon>ecological metagenomes</taxon>
    </lineage>
</organism>
<dbReference type="EMBL" id="UOEM01000044">
    <property type="protein sequence ID" value="VAW12420.1"/>
    <property type="molecule type" value="Genomic_DNA"/>
</dbReference>
<name>A0A3B0T6D5_9ZZZZ</name>
<accession>A0A3B0T6D5</accession>
<sequence>MTPDFAILADGVGATSAFADRLLSLTVTDAAGKESDAAEIVLDDRDGIVSLPREGAKLAISLGYIETGLEYMGLFVVEEVEGSGFPRQLTITAKAADHRETLKEQKTRAWDGRSLGQIVGQIAGEHGLSAAVSGDLANRQLKHIAQTEESDQHFLTRLAARYGAIAAPKDDRLVFAPRGAGLAASGAAMTPVVVGVTDLVGSSGYSFTLKPRNRFAKVVASWTDRAGASRREVQAQAAADAEARKLAREEGSISLEIVGRPAVRAEAPLTVSGVRAGADGQWTIERVEHRYDPAGAGYTTSIEAKKGNS</sequence>
<protein>
    <recommendedName>
        <fullName evidence="2">Gene D protein</fullName>
    </recommendedName>
</protein>
<dbReference type="AlphaFoldDB" id="A0A3B0T6D5"/>
<evidence type="ECO:0008006" key="2">
    <source>
        <dbReference type="Google" id="ProtNLM"/>
    </source>
</evidence>
<dbReference type="Gene3D" id="3.55.50.10">
    <property type="entry name" value="Baseplate protein-like domains"/>
    <property type="match status" value="1"/>
</dbReference>
<gene>
    <name evidence="1" type="ORF">MNBD_ALPHA09-1889</name>
</gene>
<reference evidence="1" key="1">
    <citation type="submission" date="2018-06" db="EMBL/GenBank/DDBJ databases">
        <authorList>
            <person name="Zhirakovskaya E."/>
        </authorList>
    </citation>
    <scope>NUCLEOTIDE SEQUENCE</scope>
</reference>
<proteinExistence type="predicted"/>
<dbReference type="SUPFAM" id="SSF69279">
    <property type="entry name" value="Phage tail proteins"/>
    <property type="match status" value="1"/>
</dbReference>
<evidence type="ECO:0000313" key="1">
    <source>
        <dbReference type="EMBL" id="VAW12420.1"/>
    </source>
</evidence>
<dbReference type="Pfam" id="PF05954">
    <property type="entry name" value="Phage_GPD"/>
    <property type="match status" value="1"/>
</dbReference>